<protein>
    <submittedName>
        <fullName evidence="1">Uncharacterized protein</fullName>
    </submittedName>
</protein>
<gene>
    <name evidence="1" type="ORF">S03H2_68947</name>
</gene>
<comment type="caution">
    <text evidence="1">The sequence shown here is derived from an EMBL/GenBank/DDBJ whole genome shotgun (WGS) entry which is preliminary data.</text>
</comment>
<feature type="non-terminal residue" evidence="1">
    <location>
        <position position="46"/>
    </location>
</feature>
<name>X1JH40_9ZZZZ</name>
<dbReference type="AlphaFoldDB" id="X1JH40"/>
<organism evidence="1">
    <name type="scientific">marine sediment metagenome</name>
    <dbReference type="NCBI Taxonomy" id="412755"/>
    <lineage>
        <taxon>unclassified sequences</taxon>
        <taxon>metagenomes</taxon>
        <taxon>ecological metagenomes</taxon>
    </lineage>
</organism>
<evidence type="ECO:0000313" key="1">
    <source>
        <dbReference type="EMBL" id="GAH93342.1"/>
    </source>
</evidence>
<proteinExistence type="predicted"/>
<sequence length="46" mass="5726">MVWSPLHNKHYVIDMNEEEIRELYEELSELYGVPMPTWMVYDRRPK</sequence>
<reference evidence="1" key="1">
    <citation type="journal article" date="2014" name="Front. Microbiol.">
        <title>High frequency of phylogenetically diverse reductive dehalogenase-homologous genes in deep subseafloor sedimentary metagenomes.</title>
        <authorList>
            <person name="Kawai M."/>
            <person name="Futagami T."/>
            <person name="Toyoda A."/>
            <person name="Takaki Y."/>
            <person name="Nishi S."/>
            <person name="Hori S."/>
            <person name="Arai W."/>
            <person name="Tsubouchi T."/>
            <person name="Morono Y."/>
            <person name="Uchiyama I."/>
            <person name="Ito T."/>
            <person name="Fujiyama A."/>
            <person name="Inagaki F."/>
            <person name="Takami H."/>
        </authorList>
    </citation>
    <scope>NUCLEOTIDE SEQUENCE</scope>
    <source>
        <strain evidence="1">Expedition CK06-06</strain>
    </source>
</reference>
<accession>X1JH40</accession>
<dbReference type="EMBL" id="BARU01045442">
    <property type="protein sequence ID" value="GAH93342.1"/>
    <property type="molecule type" value="Genomic_DNA"/>
</dbReference>